<dbReference type="GO" id="GO:0009536">
    <property type="term" value="C:plastid"/>
    <property type="evidence" value="ECO:0007669"/>
    <property type="project" value="TreeGrafter"/>
</dbReference>
<keyword evidence="1" id="KW-0812">Transmembrane</keyword>
<dbReference type="GO" id="GO:0061503">
    <property type="term" value="F:tRNA threonylcarbamoyladenosine dehydratase"/>
    <property type="evidence" value="ECO:0007669"/>
    <property type="project" value="TreeGrafter"/>
</dbReference>
<dbReference type="PANTHER" id="PTHR43267">
    <property type="entry name" value="TRNA THREONYLCARBAMOYLADENOSINE DEHYDRATASE"/>
    <property type="match status" value="1"/>
</dbReference>
<evidence type="ECO:0000313" key="4">
    <source>
        <dbReference type="EMBL" id="CAA7035638.1"/>
    </source>
</evidence>
<keyword evidence="5" id="KW-1185">Reference proteome</keyword>
<proteinExistence type="predicted"/>
<dbReference type="InterPro" id="IPR035985">
    <property type="entry name" value="Ubiquitin-activating_enz"/>
</dbReference>
<evidence type="ECO:0000313" key="5">
    <source>
        <dbReference type="Proteomes" id="UP000467841"/>
    </source>
</evidence>
<dbReference type="InterPro" id="IPR026961">
    <property type="entry name" value="PGG_dom"/>
</dbReference>
<dbReference type="SUPFAM" id="SSF69572">
    <property type="entry name" value="Activating enzymes of the ubiquitin-like proteins"/>
    <property type="match status" value="1"/>
</dbReference>
<accession>A0A6D2J407</accession>
<feature type="domain" description="THIF-type NAD/FAD binding fold" evidence="2">
    <location>
        <begin position="179"/>
        <end position="230"/>
    </location>
</feature>
<dbReference type="Pfam" id="PF13962">
    <property type="entry name" value="PGG"/>
    <property type="match status" value="1"/>
</dbReference>
<dbReference type="OrthoDB" id="681126at2759"/>
<comment type="caution">
    <text evidence="4">The sequence shown here is derived from an EMBL/GenBank/DDBJ whole genome shotgun (WGS) entry which is preliminary data.</text>
</comment>
<dbReference type="Pfam" id="PF00899">
    <property type="entry name" value="ThiF"/>
    <property type="match status" value="2"/>
</dbReference>
<name>A0A6D2J407_9BRAS</name>
<dbReference type="GO" id="GO:0008641">
    <property type="term" value="F:ubiquitin-like modifier activating enzyme activity"/>
    <property type="evidence" value="ECO:0007669"/>
    <property type="project" value="InterPro"/>
</dbReference>
<gene>
    <name evidence="4" type="ORF">MERR_LOCUS22873</name>
</gene>
<dbReference type="PANTHER" id="PTHR43267:SF2">
    <property type="entry name" value="TRNA THREONYLCARBAMOYLADENOSINE DEHYDRATASE 1-RELATED"/>
    <property type="match status" value="1"/>
</dbReference>
<dbReference type="AlphaFoldDB" id="A0A6D2J407"/>
<evidence type="ECO:0000259" key="3">
    <source>
        <dbReference type="Pfam" id="PF13962"/>
    </source>
</evidence>
<protein>
    <recommendedName>
        <fullName evidence="6">THIF-type NAD/FAD binding fold domain-containing protein</fullName>
    </recommendedName>
</protein>
<evidence type="ECO:0000259" key="2">
    <source>
        <dbReference type="Pfam" id="PF00899"/>
    </source>
</evidence>
<dbReference type="Proteomes" id="UP000467841">
    <property type="component" value="Unassembled WGS sequence"/>
</dbReference>
<dbReference type="Gene3D" id="3.40.50.720">
    <property type="entry name" value="NAD(P)-binding Rossmann-like Domain"/>
    <property type="match status" value="2"/>
</dbReference>
<dbReference type="InterPro" id="IPR000594">
    <property type="entry name" value="ThiF_NAD_FAD-bd"/>
</dbReference>
<feature type="transmembrane region" description="Helical" evidence="1">
    <location>
        <begin position="34"/>
        <end position="52"/>
    </location>
</feature>
<dbReference type="EMBL" id="CACVBM020001161">
    <property type="protein sequence ID" value="CAA7035638.1"/>
    <property type="molecule type" value="Genomic_DNA"/>
</dbReference>
<dbReference type="GO" id="GO:0061504">
    <property type="term" value="P:cyclic threonylcarbamoyladenosine biosynthetic process"/>
    <property type="evidence" value="ECO:0007669"/>
    <property type="project" value="TreeGrafter"/>
</dbReference>
<keyword evidence="1" id="KW-0472">Membrane</keyword>
<keyword evidence="1" id="KW-1133">Transmembrane helix</keyword>
<sequence>MEVNSGEDHQYAESSEWFVKYLNRQGDWLEKTRGNLMVAATVIAGMSFQVMVSPPGGVWQSDNCSSGDQSGTSSVCKAKAGTSVLEHDSSKRRLYLGMVISSTVSFSASMSLILLVISGLRLRRSRETNFVVVLIIFRGEEDRWITETIGNGIESVTTPTTATTGQDLLNDEIVSEHLTRNIQFFNLESQRKVTESYVVVIGLGGVGSHAASMLLRSGVGKLLLVDFDQVFYAVTFTFHYMDIHTVCFQLNFLHYNLPMLSLSSLNRYAVATREDVGIPKATCLKNHFSLIFPECCVEAKVMLYDSSSEEEILSGNLDFVLDCIDNSDTKVALLAACVKRGLKFCLQLLQVLQLIQQESEWQSK</sequence>
<feature type="domain" description="PGG" evidence="3">
    <location>
        <begin position="27"/>
        <end position="134"/>
    </location>
</feature>
<organism evidence="4 5">
    <name type="scientific">Microthlaspi erraticum</name>
    <dbReference type="NCBI Taxonomy" id="1685480"/>
    <lineage>
        <taxon>Eukaryota</taxon>
        <taxon>Viridiplantae</taxon>
        <taxon>Streptophyta</taxon>
        <taxon>Embryophyta</taxon>
        <taxon>Tracheophyta</taxon>
        <taxon>Spermatophyta</taxon>
        <taxon>Magnoliopsida</taxon>
        <taxon>eudicotyledons</taxon>
        <taxon>Gunneridae</taxon>
        <taxon>Pentapetalae</taxon>
        <taxon>rosids</taxon>
        <taxon>malvids</taxon>
        <taxon>Brassicales</taxon>
        <taxon>Brassicaceae</taxon>
        <taxon>Coluteocarpeae</taxon>
        <taxon>Microthlaspi</taxon>
    </lineage>
</organism>
<evidence type="ECO:0008006" key="6">
    <source>
        <dbReference type="Google" id="ProtNLM"/>
    </source>
</evidence>
<reference evidence="4" key="1">
    <citation type="submission" date="2020-01" db="EMBL/GenBank/DDBJ databases">
        <authorList>
            <person name="Mishra B."/>
        </authorList>
    </citation>
    <scope>NUCLEOTIDE SEQUENCE [LARGE SCALE GENOMIC DNA]</scope>
</reference>
<feature type="domain" description="THIF-type NAD/FAD binding fold" evidence="2">
    <location>
        <begin position="261"/>
        <end position="344"/>
    </location>
</feature>
<evidence type="ECO:0000256" key="1">
    <source>
        <dbReference type="SAM" id="Phobius"/>
    </source>
</evidence>
<dbReference type="InterPro" id="IPR045886">
    <property type="entry name" value="ThiF/MoeB/HesA"/>
</dbReference>
<feature type="transmembrane region" description="Helical" evidence="1">
    <location>
        <begin position="94"/>
        <end position="117"/>
    </location>
</feature>